<evidence type="ECO:0000313" key="12">
    <source>
        <dbReference type="EMBL" id="CUA68281.1"/>
    </source>
</evidence>
<proteinExistence type="inferred from homology"/>
<dbReference type="AlphaFoldDB" id="A0A0K6FPX3"/>
<dbReference type="InterPro" id="IPR002401">
    <property type="entry name" value="Cyt_P450_E_grp-I"/>
</dbReference>
<keyword evidence="8 10" id="KW-0503">Monooxygenase</keyword>
<comment type="cofactor">
    <cofactor evidence="1 9">
        <name>heme</name>
        <dbReference type="ChEBI" id="CHEBI:30413"/>
    </cofactor>
</comment>
<evidence type="ECO:0000256" key="3">
    <source>
        <dbReference type="ARBA" id="ARBA00010617"/>
    </source>
</evidence>
<keyword evidence="5 9" id="KW-0479">Metal-binding</keyword>
<evidence type="ECO:0000256" key="10">
    <source>
        <dbReference type="RuleBase" id="RU000461"/>
    </source>
</evidence>
<dbReference type="PROSITE" id="PS00086">
    <property type="entry name" value="CYTOCHROME_P450"/>
    <property type="match status" value="1"/>
</dbReference>
<dbReference type="GO" id="GO:0004497">
    <property type="term" value="F:monooxygenase activity"/>
    <property type="evidence" value="ECO:0007669"/>
    <property type="project" value="UniProtKB-KW"/>
</dbReference>
<evidence type="ECO:0000256" key="2">
    <source>
        <dbReference type="ARBA" id="ARBA00005179"/>
    </source>
</evidence>
<dbReference type="InterPro" id="IPR036396">
    <property type="entry name" value="Cyt_P450_sf"/>
</dbReference>
<dbReference type="GO" id="GO:0020037">
    <property type="term" value="F:heme binding"/>
    <property type="evidence" value="ECO:0007669"/>
    <property type="project" value="InterPro"/>
</dbReference>
<dbReference type="Proteomes" id="UP000044841">
    <property type="component" value="Unassembled WGS sequence"/>
</dbReference>
<keyword evidence="6 10" id="KW-0560">Oxidoreductase</keyword>
<reference evidence="12 13" key="1">
    <citation type="submission" date="2015-07" db="EMBL/GenBank/DDBJ databases">
        <authorList>
            <person name="Noorani M."/>
        </authorList>
    </citation>
    <scope>NUCLEOTIDE SEQUENCE [LARGE SCALE GENOMIC DNA]</scope>
    <source>
        <strain evidence="12">BBA 69670</strain>
    </source>
</reference>
<accession>A0A0K6FPX3</accession>
<evidence type="ECO:0000256" key="6">
    <source>
        <dbReference type="ARBA" id="ARBA00023002"/>
    </source>
</evidence>
<dbReference type="InterPro" id="IPR050364">
    <property type="entry name" value="Cytochrome_P450_fung"/>
</dbReference>
<dbReference type="Gene3D" id="1.10.630.10">
    <property type="entry name" value="Cytochrome P450"/>
    <property type="match status" value="1"/>
</dbReference>
<dbReference type="GO" id="GO:0016705">
    <property type="term" value="F:oxidoreductase activity, acting on paired donors, with incorporation or reduction of molecular oxygen"/>
    <property type="evidence" value="ECO:0007669"/>
    <property type="project" value="InterPro"/>
</dbReference>
<evidence type="ECO:0000256" key="5">
    <source>
        <dbReference type="ARBA" id="ARBA00022723"/>
    </source>
</evidence>
<comment type="pathway">
    <text evidence="2">Secondary metabolite biosynthesis.</text>
</comment>
<dbReference type="PANTHER" id="PTHR46300">
    <property type="entry name" value="P450, PUTATIVE (EUROFUNG)-RELATED-RELATED"/>
    <property type="match status" value="1"/>
</dbReference>
<feature type="binding site" description="axial binding residue" evidence="9">
    <location>
        <position position="419"/>
    </location>
    <ligand>
        <name>heme</name>
        <dbReference type="ChEBI" id="CHEBI:30413"/>
    </ligand>
    <ligandPart>
        <name>Fe</name>
        <dbReference type="ChEBI" id="CHEBI:18248"/>
    </ligandPart>
</feature>
<keyword evidence="4 9" id="KW-0349">Heme</keyword>
<evidence type="ECO:0000256" key="11">
    <source>
        <dbReference type="SAM" id="SignalP"/>
    </source>
</evidence>
<dbReference type="SUPFAM" id="SSF48264">
    <property type="entry name" value="Cytochrome P450"/>
    <property type="match status" value="1"/>
</dbReference>
<evidence type="ECO:0000256" key="1">
    <source>
        <dbReference type="ARBA" id="ARBA00001971"/>
    </source>
</evidence>
<keyword evidence="7 9" id="KW-0408">Iron</keyword>
<dbReference type="GO" id="GO:0005506">
    <property type="term" value="F:iron ion binding"/>
    <property type="evidence" value="ECO:0007669"/>
    <property type="project" value="InterPro"/>
</dbReference>
<dbReference type="CDD" id="cd11065">
    <property type="entry name" value="CYP64-like"/>
    <property type="match status" value="1"/>
</dbReference>
<keyword evidence="11" id="KW-0732">Signal</keyword>
<dbReference type="InterPro" id="IPR017972">
    <property type="entry name" value="Cyt_P450_CS"/>
</dbReference>
<keyword evidence="13" id="KW-1185">Reference proteome</keyword>
<evidence type="ECO:0000256" key="4">
    <source>
        <dbReference type="ARBA" id="ARBA00022617"/>
    </source>
</evidence>
<dbReference type="PANTHER" id="PTHR46300:SF7">
    <property type="entry name" value="P450, PUTATIVE (EUROFUNG)-RELATED"/>
    <property type="match status" value="1"/>
</dbReference>
<feature type="chain" id="PRO_5005502353" evidence="11">
    <location>
        <begin position="24"/>
        <end position="496"/>
    </location>
</feature>
<comment type="similarity">
    <text evidence="3 10">Belongs to the cytochrome P450 family.</text>
</comment>
<organism evidence="12 13">
    <name type="scientific">Rhizoctonia solani</name>
    <dbReference type="NCBI Taxonomy" id="456999"/>
    <lineage>
        <taxon>Eukaryota</taxon>
        <taxon>Fungi</taxon>
        <taxon>Dikarya</taxon>
        <taxon>Basidiomycota</taxon>
        <taxon>Agaricomycotina</taxon>
        <taxon>Agaricomycetes</taxon>
        <taxon>Cantharellales</taxon>
        <taxon>Ceratobasidiaceae</taxon>
        <taxon>Rhizoctonia</taxon>
    </lineage>
</organism>
<dbReference type="InterPro" id="IPR001128">
    <property type="entry name" value="Cyt_P450"/>
</dbReference>
<evidence type="ECO:0000256" key="7">
    <source>
        <dbReference type="ARBA" id="ARBA00023004"/>
    </source>
</evidence>
<protein>
    <submittedName>
        <fullName evidence="12">O-methylsterigmatocystin oxidoreductase</fullName>
    </submittedName>
</protein>
<evidence type="ECO:0000256" key="9">
    <source>
        <dbReference type="PIRSR" id="PIRSR602401-1"/>
    </source>
</evidence>
<feature type="signal peptide" evidence="11">
    <location>
        <begin position="1"/>
        <end position="23"/>
    </location>
</feature>
<gene>
    <name evidence="12" type="ORF">RSOLAG22IIIB_07809</name>
</gene>
<name>A0A0K6FPX3_9AGAM</name>
<evidence type="ECO:0000256" key="8">
    <source>
        <dbReference type="ARBA" id="ARBA00023033"/>
    </source>
</evidence>
<dbReference type="EMBL" id="CYGV01000369">
    <property type="protein sequence ID" value="CUA68281.1"/>
    <property type="molecule type" value="Genomic_DNA"/>
</dbReference>
<evidence type="ECO:0000313" key="13">
    <source>
        <dbReference type="Proteomes" id="UP000044841"/>
    </source>
</evidence>
<dbReference type="PRINTS" id="PR00385">
    <property type="entry name" value="P450"/>
</dbReference>
<sequence>MINGGWPILFSAILCVVLSYAFAQRRSARRHPLPPSPKSDPIIGHLRYVPTRYEEAVYKAWGDELNSNIISLQVLGQVIVILNSTVDAQELLVKRSLIYSDRPQLEMLSNPRLVGWGNTTTALNYGERWRIQRRLKHEVLQKKAIEVFWPVMVKRARLAMRRILEDPQNFASEMSRLTGETVLSTAYGYEVLTADDRMMKILKVGVKGFCDAAVPGSFLVNSLPWLQHVPSWFPGAGWKRKVVGAAQPSVINSLLTKLAAHSASTHSADEEEEDRIKWATGSLYGAASDTSAATTIVFILAMIQYPDIQAKAQREIDTVVGDQRLPEMEDSDQLPYMGRLIKEVLRWRPVLPLGVAHACTQDDMYRGYHIPKGAIVMANIWAMCNDPSVYADPERFDPDRFLNPTVPEPPTFGFGRRSCPGIHFAESSLFITISTMLAVFNITPARDKQGNDIIPDARMAPASLVRFPLDFECTIKPRPEARAKLMSQYCSPPPRK</sequence>
<dbReference type="Pfam" id="PF00067">
    <property type="entry name" value="p450"/>
    <property type="match status" value="1"/>
</dbReference>
<dbReference type="PRINTS" id="PR00463">
    <property type="entry name" value="EP450I"/>
</dbReference>